<feature type="transmembrane region" description="Helical" evidence="1">
    <location>
        <begin position="139"/>
        <end position="155"/>
    </location>
</feature>
<keyword evidence="1" id="KW-0472">Membrane</keyword>
<reference evidence="3" key="1">
    <citation type="journal article" date="2019" name="Int. J. Syst. Evol. Microbiol.">
        <title>The Global Catalogue of Microorganisms (GCM) 10K type strain sequencing project: providing services to taxonomists for standard genome sequencing and annotation.</title>
        <authorList>
            <consortium name="The Broad Institute Genomics Platform"/>
            <consortium name="The Broad Institute Genome Sequencing Center for Infectious Disease"/>
            <person name="Wu L."/>
            <person name="Ma J."/>
        </authorList>
    </citation>
    <scope>NUCLEOTIDE SEQUENCE [LARGE SCALE GENOMIC DNA]</scope>
    <source>
        <strain evidence="3">JCM 17326</strain>
    </source>
</reference>
<feature type="transmembrane region" description="Helical" evidence="1">
    <location>
        <begin position="175"/>
        <end position="201"/>
    </location>
</feature>
<dbReference type="RefSeq" id="WP_345573130.1">
    <property type="nucleotide sequence ID" value="NZ_BAABDQ010000035.1"/>
</dbReference>
<evidence type="ECO:0000313" key="2">
    <source>
        <dbReference type="EMBL" id="GAA3600423.1"/>
    </source>
</evidence>
<dbReference type="Proteomes" id="UP001500630">
    <property type="component" value="Unassembled WGS sequence"/>
</dbReference>
<protein>
    <submittedName>
        <fullName evidence="2">Uncharacterized protein</fullName>
    </submittedName>
</protein>
<feature type="transmembrane region" description="Helical" evidence="1">
    <location>
        <begin position="112"/>
        <end position="132"/>
    </location>
</feature>
<feature type="transmembrane region" description="Helical" evidence="1">
    <location>
        <begin position="213"/>
        <end position="234"/>
    </location>
</feature>
<feature type="transmembrane region" description="Helical" evidence="1">
    <location>
        <begin position="89"/>
        <end position="106"/>
    </location>
</feature>
<keyword evidence="3" id="KW-1185">Reference proteome</keyword>
<feature type="transmembrane region" description="Helical" evidence="1">
    <location>
        <begin position="240"/>
        <end position="258"/>
    </location>
</feature>
<dbReference type="EMBL" id="BAABDQ010000035">
    <property type="protein sequence ID" value="GAA3600423.1"/>
    <property type="molecule type" value="Genomic_DNA"/>
</dbReference>
<organism evidence="2 3">
    <name type="scientific">Nonomuraea rosea</name>
    <dbReference type="NCBI Taxonomy" id="638574"/>
    <lineage>
        <taxon>Bacteria</taxon>
        <taxon>Bacillati</taxon>
        <taxon>Actinomycetota</taxon>
        <taxon>Actinomycetes</taxon>
        <taxon>Streptosporangiales</taxon>
        <taxon>Streptosporangiaceae</taxon>
        <taxon>Nonomuraea</taxon>
    </lineage>
</organism>
<keyword evidence="1" id="KW-0812">Transmembrane</keyword>
<evidence type="ECO:0000256" key="1">
    <source>
        <dbReference type="SAM" id="Phobius"/>
    </source>
</evidence>
<feature type="transmembrane region" description="Helical" evidence="1">
    <location>
        <begin position="6"/>
        <end position="26"/>
    </location>
</feature>
<comment type="caution">
    <text evidence="2">The sequence shown here is derived from an EMBL/GenBank/DDBJ whole genome shotgun (WGS) entry which is preliminary data.</text>
</comment>
<feature type="transmembrane region" description="Helical" evidence="1">
    <location>
        <begin position="38"/>
        <end position="58"/>
    </location>
</feature>
<sequence>MFTLQNFALLDLLIASIMLLGLGYVHRYRLPRPPVGRFTTSDVLIMSGLVVVLPVAYLAMPAPVVSTVFGVMFLASVQLALAPLLGGRTATLAAVLLVAATAWAALSGQATLVVVLNAVLIVVSVIGVTSLWTQTGITAGHVAAFATALAVYDLFATGLGDMTDRFLAQVEGYPFAPLLAVTTGAVPVAAGLGDCLILALWPMVATKAYGKAAGWTGAAVGLGLIVLVQIGFATGVLRSGMAFLTVLGPAILVQYLIWRRLRGAERHTWQWLGGPGPAIDTSGRVDRLAAALRTPDAAPGTADGTWEAIGADGVIAEGPTPGTALRAARRAGYQDVPFIRQRTT</sequence>
<name>A0ABP6ZAS7_9ACTN</name>
<proteinExistence type="predicted"/>
<gene>
    <name evidence="2" type="ORF">GCM10022419_100630</name>
</gene>
<evidence type="ECO:0000313" key="3">
    <source>
        <dbReference type="Proteomes" id="UP001500630"/>
    </source>
</evidence>
<keyword evidence="1" id="KW-1133">Transmembrane helix</keyword>
<accession>A0ABP6ZAS7</accession>